<dbReference type="Pfam" id="PF01875">
    <property type="entry name" value="Memo"/>
    <property type="match status" value="1"/>
</dbReference>
<dbReference type="InterPro" id="IPR002737">
    <property type="entry name" value="MEMO1_fam"/>
</dbReference>
<evidence type="ECO:0000313" key="2">
    <source>
        <dbReference type="EMBL" id="GFG39701.1"/>
    </source>
</evidence>
<proteinExistence type="inferred from homology"/>
<evidence type="ECO:0000256" key="1">
    <source>
        <dbReference type="ARBA" id="ARBA00006315"/>
    </source>
</evidence>
<comment type="similarity">
    <text evidence="1">Belongs to the MEMO1 family.</text>
</comment>
<dbReference type="Proteomes" id="UP000502823">
    <property type="component" value="Unassembled WGS sequence"/>
</dbReference>
<comment type="caution">
    <text evidence="2">The sequence shown here is derived from an EMBL/GenBank/DDBJ whole genome shotgun (WGS) entry which is preliminary data.</text>
</comment>
<sequence>MDHIEIKTDMYQINSSFFAAKELGKQLEAWLSAADLTHGPARAIIAPYVPLKFSHVLLKFSMPAAFFNYIVSFRHAGYQYCGACSGFAYRQISPVVVRRVFILGPSHHVRLGGCALSTAIKYCTPLYDLRIDAQVTADLEATGQFEWMTMSMDEDEHSIEMHLPYIAKIMEDYKDSFTVVPVLVGSLTPEKEAMYGRIFSRYLADPQNLFVISSDFCHWGHRFRYTYYDRNWGEIYQSIQTLDRTGMDIIETLNPAAFTEYLKKFGNTICGRHPIGVLLQVKEYKHMLIEGYMSHYL</sequence>
<dbReference type="Gene3D" id="3.40.830.10">
    <property type="entry name" value="LigB-like"/>
    <property type="match status" value="1"/>
</dbReference>
<dbReference type="FunCoup" id="A0A6L2Q458">
    <property type="interactions" value="1714"/>
</dbReference>
<evidence type="ECO:0000313" key="3">
    <source>
        <dbReference type="Proteomes" id="UP000502823"/>
    </source>
</evidence>
<dbReference type="PANTHER" id="PTHR11060:SF0">
    <property type="entry name" value="PROTEIN MEMO1"/>
    <property type="match status" value="1"/>
</dbReference>
<dbReference type="CDD" id="cd07361">
    <property type="entry name" value="MEMO_like"/>
    <property type="match status" value="1"/>
</dbReference>
<protein>
    <recommendedName>
        <fullName evidence="4">Protein MEMO1</fullName>
    </recommendedName>
</protein>
<evidence type="ECO:0008006" key="4">
    <source>
        <dbReference type="Google" id="ProtNLM"/>
    </source>
</evidence>
<reference evidence="3" key="1">
    <citation type="submission" date="2020-01" db="EMBL/GenBank/DDBJ databases">
        <title>Draft genome sequence of the Termite Coptotermes fromosanus.</title>
        <authorList>
            <person name="Itakura S."/>
            <person name="Yosikawa Y."/>
            <person name="Umezawa K."/>
        </authorList>
    </citation>
    <scope>NUCLEOTIDE SEQUENCE [LARGE SCALE GENOMIC DNA]</scope>
</reference>
<accession>A0A6L2Q458</accession>
<dbReference type="NCBIfam" id="TIGR04336">
    <property type="entry name" value="AmmeMemoSam_B"/>
    <property type="match status" value="1"/>
</dbReference>
<gene>
    <name evidence="2" type="ORF">Cfor_11106</name>
</gene>
<dbReference type="AlphaFoldDB" id="A0A6L2Q458"/>
<organism evidence="2 3">
    <name type="scientific">Coptotermes formosanus</name>
    <name type="common">Formosan subterranean termite</name>
    <dbReference type="NCBI Taxonomy" id="36987"/>
    <lineage>
        <taxon>Eukaryota</taxon>
        <taxon>Metazoa</taxon>
        <taxon>Ecdysozoa</taxon>
        <taxon>Arthropoda</taxon>
        <taxon>Hexapoda</taxon>
        <taxon>Insecta</taxon>
        <taxon>Pterygota</taxon>
        <taxon>Neoptera</taxon>
        <taxon>Polyneoptera</taxon>
        <taxon>Dictyoptera</taxon>
        <taxon>Blattodea</taxon>
        <taxon>Blattoidea</taxon>
        <taxon>Termitoidae</taxon>
        <taxon>Rhinotermitidae</taxon>
        <taxon>Coptotermes</taxon>
    </lineage>
</organism>
<dbReference type="PANTHER" id="PTHR11060">
    <property type="entry name" value="PROTEIN MEMO1"/>
    <property type="match status" value="1"/>
</dbReference>
<dbReference type="EMBL" id="BLKM01000989">
    <property type="protein sequence ID" value="GFG39701.1"/>
    <property type="molecule type" value="Genomic_DNA"/>
</dbReference>
<name>A0A6L2Q458_COPFO</name>
<dbReference type="InParanoid" id="A0A6L2Q458"/>
<dbReference type="OrthoDB" id="417112at2759"/>
<keyword evidence="3" id="KW-1185">Reference proteome</keyword>